<evidence type="ECO:0000313" key="2">
    <source>
        <dbReference type="EMBL" id="KAK8246396.1"/>
    </source>
</evidence>
<organism evidence="2 3">
    <name type="scientific">Phyllosticta capitalensis</name>
    <dbReference type="NCBI Taxonomy" id="121624"/>
    <lineage>
        <taxon>Eukaryota</taxon>
        <taxon>Fungi</taxon>
        <taxon>Dikarya</taxon>
        <taxon>Ascomycota</taxon>
        <taxon>Pezizomycotina</taxon>
        <taxon>Dothideomycetes</taxon>
        <taxon>Dothideomycetes incertae sedis</taxon>
        <taxon>Botryosphaeriales</taxon>
        <taxon>Phyllostictaceae</taxon>
        <taxon>Phyllosticta</taxon>
    </lineage>
</organism>
<gene>
    <name evidence="2" type="ORF">HDK90DRAFT_9430</name>
</gene>
<evidence type="ECO:0000313" key="3">
    <source>
        <dbReference type="Proteomes" id="UP001492380"/>
    </source>
</evidence>
<keyword evidence="1" id="KW-0472">Membrane</keyword>
<comment type="caution">
    <text evidence="2">The sequence shown here is derived from an EMBL/GenBank/DDBJ whole genome shotgun (WGS) entry which is preliminary data.</text>
</comment>
<dbReference type="EMBL" id="JBBWRZ010000001">
    <property type="protein sequence ID" value="KAK8246396.1"/>
    <property type="molecule type" value="Genomic_DNA"/>
</dbReference>
<sequence length="105" mass="12253">MGFKDKKARGGWTGLQDQLPGYPERRACFALLLLYFSFNSCSNHFPFFSWFFSTAVASQALRDVMSFSLLFYFLFHLIPHLPRGELMWLAAYIARAYYIRHDLGP</sequence>
<feature type="transmembrane region" description="Helical" evidence="1">
    <location>
        <begin position="64"/>
        <end position="81"/>
    </location>
</feature>
<accession>A0ABR1Z301</accession>
<dbReference type="Proteomes" id="UP001492380">
    <property type="component" value="Unassembled WGS sequence"/>
</dbReference>
<feature type="transmembrane region" description="Helical" evidence="1">
    <location>
        <begin position="28"/>
        <end position="52"/>
    </location>
</feature>
<keyword evidence="1" id="KW-1133">Transmembrane helix</keyword>
<keyword evidence="1" id="KW-0812">Transmembrane</keyword>
<protein>
    <submittedName>
        <fullName evidence="2">Uncharacterized protein</fullName>
    </submittedName>
</protein>
<evidence type="ECO:0000256" key="1">
    <source>
        <dbReference type="SAM" id="Phobius"/>
    </source>
</evidence>
<proteinExistence type="predicted"/>
<name>A0ABR1Z301_9PEZI</name>
<keyword evidence="3" id="KW-1185">Reference proteome</keyword>
<reference evidence="2 3" key="1">
    <citation type="submission" date="2024-04" db="EMBL/GenBank/DDBJ databases">
        <title>Phyllosticta paracitricarpa is synonymous to the EU quarantine fungus P. citricarpa based on phylogenomic analyses.</title>
        <authorList>
            <consortium name="Lawrence Berkeley National Laboratory"/>
            <person name="Van Ingen-Buijs V.A."/>
            <person name="Van Westerhoven A.C."/>
            <person name="Haridas S."/>
            <person name="Skiadas P."/>
            <person name="Martin F."/>
            <person name="Groenewald J.Z."/>
            <person name="Crous P.W."/>
            <person name="Seidl M.F."/>
        </authorList>
    </citation>
    <scope>NUCLEOTIDE SEQUENCE [LARGE SCALE GENOMIC DNA]</scope>
    <source>
        <strain evidence="2 3">CBS 123374</strain>
    </source>
</reference>